<dbReference type="Proteomes" id="UP000319516">
    <property type="component" value="Unassembled WGS sequence"/>
</dbReference>
<feature type="signal peptide" evidence="2">
    <location>
        <begin position="1"/>
        <end position="22"/>
    </location>
</feature>
<evidence type="ECO:0000313" key="4">
    <source>
        <dbReference type="Proteomes" id="UP000319516"/>
    </source>
</evidence>
<accession>A0A542YUQ9</accession>
<evidence type="ECO:0000256" key="2">
    <source>
        <dbReference type="SAM" id="SignalP"/>
    </source>
</evidence>
<dbReference type="EMBL" id="VFOP01000001">
    <property type="protein sequence ID" value="TQL51817.1"/>
    <property type="molecule type" value="Genomic_DNA"/>
</dbReference>
<feature type="chain" id="PRO_5039671070" description="LppP/LprE lipoprotein" evidence="2">
    <location>
        <begin position="23"/>
        <end position="291"/>
    </location>
</feature>
<comment type="caution">
    <text evidence="3">The sequence shown here is derived from an EMBL/GenBank/DDBJ whole genome shotgun (WGS) entry which is preliminary data.</text>
</comment>
<proteinExistence type="predicted"/>
<evidence type="ECO:0000313" key="3">
    <source>
        <dbReference type="EMBL" id="TQL51817.1"/>
    </source>
</evidence>
<name>A0A542YUQ9_9MICO</name>
<feature type="compositionally biased region" description="Low complexity" evidence="1">
    <location>
        <begin position="31"/>
        <end position="48"/>
    </location>
</feature>
<evidence type="ECO:0008006" key="5">
    <source>
        <dbReference type="Google" id="ProtNLM"/>
    </source>
</evidence>
<protein>
    <recommendedName>
        <fullName evidence="5">LppP/LprE lipoprotein</fullName>
    </recommendedName>
</protein>
<organism evidence="3 4">
    <name type="scientific">Ornithinicoccus hortensis</name>
    <dbReference type="NCBI Taxonomy" id="82346"/>
    <lineage>
        <taxon>Bacteria</taxon>
        <taxon>Bacillati</taxon>
        <taxon>Actinomycetota</taxon>
        <taxon>Actinomycetes</taxon>
        <taxon>Micrococcales</taxon>
        <taxon>Intrasporangiaceae</taxon>
        <taxon>Ornithinicoccus</taxon>
    </lineage>
</organism>
<dbReference type="OrthoDB" id="5194705at2"/>
<keyword evidence="4" id="KW-1185">Reference proteome</keyword>
<dbReference type="AlphaFoldDB" id="A0A542YUQ9"/>
<feature type="region of interest" description="Disordered" evidence="1">
    <location>
        <begin position="24"/>
        <end position="55"/>
    </location>
</feature>
<evidence type="ECO:0000256" key="1">
    <source>
        <dbReference type="SAM" id="MobiDB-lite"/>
    </source>
</evidence>
<dbReference type="RefSeq" id="WP_141785769.1">
    <property type="nucleotide sequence ID" value="NZ_BAAAIK010000001.1"/>
</dbReference>
<gene>
    <name evidence="3" type="ORF">FB467_2980</name>
</gene>
<keyword evidence="2" id="KW-0732">Signal</keyword>
<reference evidence="3 4" key="1">
    <citation type="submission" date="2019-06" db="EMBL/GenBank/DDBJ databases">
        <title>Sequencing the genomes of 1000 actinobacteria strains.</title>
        <authorList>
            <person name="Klenk H.-P."/>
        </authorList>
    </citation>
    <scope>NUCLEOTIDE SEQUENCE [LARGE SCALE GENOMIC DNA]</scope>
    <source>
        <strain evidence="3 4">DSM 12335</strain>
    </source>
</reference>
<sequence>MTRSRAVKVAVLAFAIPLAACGTDGSGGAGAADDVAETTTGTTTGTTAEGDEGGRWLTSDGDVLITCHGGPSFPASVVEGIGPVEVGQEDADDIVRALAAVKEEAGIDAPGPLLDASAEDVRWLVLWQGSDLSGEDGIGLLLAAPETTDFSLDRDEYLELGQHEGHWRVEGWGGGCRARLALDRASSWAQLAWPEGADQQTGSTITVLVSEIECTSARDPEPFLAAEPIIEETAEDVTVYWTSEAVVGGATCPGNPWVERTVQLQSDLGERTLLDGSTWPAKPVSTQEELG</sequence>